<dbReference type="Pfam" id="PF00022">
    <property type="entry name" value="Actin"/>
    <property type="match status" value="1"/>
</dbReference>
<name>A0A0P1KM50_9SACH</name>
<dbReference type="InterPro" id="IPR043129">
    <property type="entry name" value="ATPase_NBD"/>
</dbReference>
<dbReference type="SUPFAM" id="SSF53067">
    <property type="entry name" value="Actin-like ATPase domain"/>
    <property type="match status" value="2"/>
</dbReference>
<keyword evidence="3" id="KW-1185">Reference proteome</keyword>
<dbReference type="FunFam" id="3.90.640.60:FF:000002">
    <property type="entry name" value="Actin-like protein ARP9"/>
    <property type="match status" value="1"/>
</dbReference>
<evidence type="ECO:0000313" key="2">
    <source>
        <dbReference type="EMBL" id="CUS20514.1"/>
    </source>
</evidence>
<dbReference type="OrthoDB" id="74201at2759"/>
<accession>A0A0P1KM50</accession>
<evidence type="ECO:0000313" key="3">
    <source>
        <dbReference type="Proteomes" id="UP000236544"/>
    </source>
</evidence>
<comment type="similarity">
    <text evidence="1">Belongs to the actin family.</text>
</comment>
<gene>
    <name evidence="2" type="ORF">LAQU0_S01e08328g</name>
</gene>
<organism evidence="2 3">
    <name type="scientific">Lachancea quebecensis</name>
    <dbReference type="NCBI Taxonomy" id="1654605"/>
    <lineage>
        <taxon>Eukaryota</taxon>
        <taxon>Fungi</taxon>
        <taxon>Dikarya</taxon>
        <taxon>Ascomycota</taxon>
        <taxon>Saccharomycotina</taxon>
        <taxon>Saccharomycetes</taxon>
        <taxon>Saccharomycetales</taxon>
        <taxon>Saccharomycetaceae</taxon>
        <taxon>Lachancea</taxon>
    </lineage>
</organism>
<dbReference type="SMART" id="SM00268">
    <property type="entry name" value="ACTIN"/>
    <property type="match status" value="1"/>
</dbReference>
<sequence>MAPFRQDSYFLIYPRSQNALVQFGMREETFYPPQLEIPAVVYRTPDGLYTSKSDSGNVRINPLVDGRIVDLDGFLFFVKLIYKSYLAQRSRNGASPEVFDMELSNIPMLMLSHSSWTHHQLETITQFVFEQLQINNFMFLPSALASSYALGSLQNCMVIDIHTNATDVTPILDYIQLGHLAAKVQHGGSQIDQELAKLLPQWTPEQIEDLKKSSIFEILSEDAKKSSSLNFKHGEDEGTLDVAALVTSDRDTREILEEREKNKEKHNVENSEQENNVFVDRHGKQIIVGKQRFKGCESLIAEISKTVGRVLSQIDDFHKLRAMWENILVVGGTTTISGFKEALLQRLMEDHLVGEPAHEKDIREREHSAQNPLKKKAKIANSFLNSVDYVQIPTAISLAKYPEYFPEWKKHGYAEVPFLGAQIVAKQAFGHTNESFYVTREKYEKKGPSIIWDVAF</sequence>
<dbReference type="Proteomes" id="UP000236544">
    <property type="component" value="Unassembled WGS sequence"/>
</dbReference>
<evidence type="ECO:0000256" key="1">
    <source>
        <dbReference type="RuleBase" id="RU000487"/>
    </source>
</evidence>
<proteinExistence type="inferred from homology"/>
<dbReference type="Gene3D" id="3.90.640.60">
    <property type="match status" value="1"/>
</dbReference>
<dbReference type="Gene3D" id="3.30.420.40">
    <property type="match status" value="2"/>
</dbReference>
<reference evidence="3" key="1">
    <citation type="submission" date="2015-10" db="EMBL/GenBank/DDBJ databases">
        <authorList>
            <person name="Devillers H."/>
        </authorList>
    </citation>
    <scope>NUCLEOTIDE SEQUENCE [LARGE SCALE GENOMIC DNA]</scope>
</reference>
<dbReference type="InterPro" id="IPR004000">
    <property type="entry name" value="Actin"/>
</dbReference>
<dbReference type="EMBL" id="LN890560">
    <property type="protein sequence ID" value="CUS20514.1"/>
    <property type="molecule type" value="Genomic_DNA"/>
</dbReference>
<dbReference type="AlphaFoldDB" id="A0A0P1KM50"/>
<dbReference type="PANTHER" id="PTHR11937">
    <property type="entry name" value="ACTIN"/>
    <property type="match status" value="1"/>
</dbReference>
<protein>
    <submittedName>
        <fullName evidence="2">LAQU0S01e08328g1_1</fullName>
    </submittedName>
</protein>